<dbReference type="AlphaFoldDB" id="A0A1G2GAS3"/>
<protein>
    <recommendedName>
        <fullName evidence="4">Carboxypeptidase regulatory-like domain-containing protein</fullName>
    </recommendedName>
</protein>
<gene>
    <name evidence="2" type="ORF">A3J54_03395</name>
</gene>
<evidence type="ECO:0000313" key="2">
    <source>
        <dbReference type="EMBL" id="OGZ47314.1"/>
    </source>
</evidence>
<evidence type="ECO:0008006" key="4">
    <source>
        <dbReference type="Google" id="ProtNLM"/>
    </source>
</evidence>
<dbReference type="InterPro" id="IPR008969">
    <property type="entry name" value="CarboxyPept-like_regulatory"/>
</dbReference>
<evidence type="ECO:0000256" key="1">
    <source>
        <dbReference type="SAM" id="Phobius"/>
    </source>
</evidence>
<accession>A0A1G2GAS3</accession>
<dbReference type="Proteomes" id="UP000176576">
    <property type="component" value="Unassembled WGS sequence"/>
</dbReference>
<feature type="transmembrane region" description="Helical" evidence="1">
    <location>
        <begin position="9"/>
        <end position="28"/>
    </location>
</feature>
<proteinExistence type="predicted"/>
<dbReference type="Gene3D" id="2.60.40.1120">
    <property type="entry name" value="Carboxypeptidase-like, regulatory domain"/>
    <property type="match status" value="1"/>
</dbReference>
<organism evidence="2 3">
    <name type="scientific">Candidatus Ryanbacteria bacterium RIFCSPHIGHO2_02_FULL_45_13b</name>
    <dbReference type="NCBI Taxonomy" id="1802117"/>
    <lineage>
        <taxon>Bacteria</taxon>
        <taxon>Candidatus Ryaniibacteriota</taxon>
    </lineage>
</organism>
<dbReference type="STRING" id="1802117.A3J54_03395"/>
<evidence type="ECO:0000313" key="3">
    <source>
        <dbReference type="Proteomes" id="UP000176576"/>
    </source>
</evidence>
<comment type="caution">
    <text evidence="2">The sequence shown here is derived from an EMBL/GenBank/DDBJ whole genome shotgun (WGS) entry which is preliminary data.</text>
</comment>
<reference evidence="2 3" key="1">
    <citation type="journal article" date="2016" name="Nat. Commun.">
        <title>Thousands of microbial genomes shed light on interconnected biogeochemical processes in an aquifer system.</title>
        <authorList>
            <person name="Anantharaman K."/>
            <person name="Brown C.T."/>
            <person name="Hug L.A."/>
            <person name="Sharon I."/>
            <person name="Castelle C.J."/>
            <person name="Probst A.J."/>
            <person name="Thomas B.C."/>
            <person name="Singh A."/>
            <person name="Wilkins M.J."/>
            <person name="Karaoz U."/>
            <person name="Brodie E.L."/>
            <person name="Williams K.H."/>
            <person name="Hubbard S.S."/>
            <person name="Banfield J.F."/>
        </authorList>
    </citation>
    <scope>NUCLEOTIDE SEQUENCE [LARGE SCALE GENOMIC DNA]</scope>
</reference>
<dbReference type="EMBL" id="MHNN01000002">
    <property type="protein sequence ID" value="OGZ47314.1"/>
    <property type="molecule type" value="Genomic_DNA"/>
</dbReference>
<sequence>MNKKGFSNIALLIILVVIVAGVAGYFVMTQKPITLTPNPSENTQGQITNQEVSKSATYTISSRDIETGMVVEATYTVNNKTYTEKELNSYLKKAPAGRYDIVAKSNEHKEMSSYIELPISQDSGMKFAMSPLVKPAEFSDSYLQQFTKPGTGLIVGFVVDEDGQPLSGVAVNSPVYNVTTNNRGFYALNATIPESASCAGVDITFSKFGYKTKKYLHAMSGSVIPHRASGDYPSSFLDGGMNIELQKGSGEDIVDDKHKLCP</sequence>
<dbReference type="SUPFAM" id="SSF49464">
    <property type="entry name" value="Carboxypeptidase regulatory domain-like"/>
    <property type="match status" value="1"/>
</dbReference>
<keyword evidence="1" id="KW-0472">Membrane</keyword>
<keyword evidence="1" id="KW-1133">Transmembrane helix</keyword>
<keyword evidence="1" id="KW-0812">Transmembrane</keyword>
<name>A0A1G2GAS3_9BACT</name>